<feature type="domain" description="ATPase BadF/BadG/BcrA/BcrD type" evidence="1">
    <location>
        <begin position="6"/>
        <end position="298"/>
    </location>
</feature>
<dbReference type="Pfam" id="PF01869">
    <property type="entry name" value="BcrAD_BadFG"/>
    <property type="match status" value="1"/>
</dbReference>
<dbReference type="InterPro" id="IPR002731">
    <property type="entry name" value="ATPase_BadF"/>
</dbReference>
<dbReference type="SUPFAM" id="SSF53067">
    <property type="entry name" value="Actin-like ATPase domain"/>
    <property type="match status" value="2"/>
</dbReference>
<evidence type="ECO:0000313" key="3">
    <source>
        <dbReference type="Proteomes" id="UP000186607"/>
    </source>
</evidence>
<dbReference type="GO" id="GO:0016301">
    <property type="term" value="F:kinase activity"/>
    <property type="evidence" value="ECO:0007669"/>
    <property type="project" value="UniProtKB-KW"/>
</dbReference>
<keyword evidence="2" id="KW-0418">Kinase</keyword>
<dbReference type="PANTHER" id="PTHR43190">
    <property type="entry name" value="N-ACETYL-D-GLUCOSAMINE KINASE"/>
    <property type="match status" value="1"/>
</dbReference>
<dbReference type="EMBL" id="MSTI01000070">
    <property type="protein sequence ID" value="OLV18249.1"/>
    <property type="molecule type" value="Genomic_DNA"/>
</dbReference>
<evidence type="ECO:0000259" key="1">
    <source>
        <dbReference type="Pfam" id="PF01869"/>
    </source>
</evidence>
<evidence type="ECO:0000313" key="2">
    <source>
        <dbReference type="EMBL" id="OLV18249.1"/>
    </source>
</evidence>
<reference evidence="2 3" key="1">
    <citation type="submission" date="2017-01" db="EMBL/GenBank/DDBJ databases">
        <title>Genome Analysis of Deinococcus marmoris KOPRI26562.</title>
        <authorList>
            <person name="Kim J.H."/>
            <person name="Oh H.-M."/>
        </authorList>
    </citation>
    <scope>NUCLEOTIDE SEQUENCE [LARGE SCALE GENOMIC DNA]</scope>
    <source>
        <strain evidence="2 3">KOPRI26562</strain>
    </source>
</reference>
<dbReference type="STRING" id="249408.BOO71_0006451"/>
<dbReference type="InterPro" id="IPR052519">
    <property type="entry name" value="Euk-type_GlcNAc_Kinase"/>
</dbReference>
<gene>
    <name evidence="2" type="ORF">BOO71_0006451</name>
</gene>
<keyword evidence="3" id="KW-1185">Reference proteome</keyword>
<organism evidence="2 3">
    <name type="scientific">Deinococcus marmoris</name>
    <dbReference type="NCBI Taxonomy" id="249408"/>
    <lineage>
        <taxon>Bacteria</taxon>
        <taxon>Thermotogati</taxon>
        <taxon>Deinococcota</taxon>
        <taxon>Deinococci</taxon>
        <taxon>Deinococcales</taxon>
        <taxon>Deinococcaceae</taxon>
        <taxon>Deinococcus</taxon>
    </lineage>
</organism>
<comment type="caution">
    <text evidence="2">The sequence shown here is derived from an EMBL/GenBank/DDBJ whole genome shotgun (WGS) entry which is preliminary data.</text>
</comment>
<keyword evidence="2" id="KW-0808">Transferase</keyword>
<dbReference type="InterPro" id="IPR043129">
    <property type="entry name" value="ATPase_NBD"/>
</dbReference>
<name>A0A1U7NZA9_9DEIO</name>
<sequence>MSELVLGIDAGNTKTIALVADLSGQVLGWGRAGRSNIYVQPARALAALETAVARARASAGLGDAPLRALTLSAAGADWPEDFDVLEAELRRWKWAEQASVVNDAVGALRAGSLAGTGVTVVCGTSAGIAARSPQGEIWHSSYWQEPEGATQLAEYALRAVYRAELGIDPPTGLTAPVLAHFGCPDVGALLHSLTRRGRRLAPHLGRLARVLLDQADAGDSISLHIVQSHGASLGDYALAAARKVGLVGDYLLTTSGGVMRHKSPVLREALLAQVQGEHPHVRWQASHHEPVFGALLLALEGAGVTTDEAVFQRLEQTCPDEALFLT</sequence>
<dbReference type="PANTHER" id="PTHR43190:SF3">
    <property type="entry name" value="N-ACETYL-D-GLUCOSAMINE KINASE"/>
    <property type="match status" value="1"/>
</dbReference>
<dbReference type="Proteomes" id="UP000186607">
    <property type="component" value="Unassembled WGS sequence"/>
</dbReference>
<dbReference type="RefSeq" id="WP_083653352.1">
    <property type="nucleotide sequence ID" value="NZ_MSTI01000070.1"/>
</dbReference>
<accession>A0A1U7NZA9</accession>
<protein>
    <submittedName>
        <fullName evidence="2">N-acetylglucosamine kinase of eukaryotic type</fullName>
    </submittedName>
</protein>
<dbReference type="Gene3D" id="3.30.420.40">
    <property type="match status" value="2"/>
</dbReference>
<dbReference type="OrthoDB" id="9772633at2"/>
<dbReference type="AlphaFoldDB" id="A0A1U7NZA9"/>
<proteinExistence type="predicted"/>